<protein>
    <submittedName>
        <fullName evidence="1">Uncharacterized protein</fullName>
    </submittedName>
</protein>
<accession>A0A7C2K688</accession>
<gene>
    <name evidence="1" type="ORF">ENQ77_09455</name>
</gene>
<dbReference type="EMBL" id="DSOL01000267">
    <property type="protein sequence ID" value="HEN28849.1"/>
    <property type="molecule type" value="Genomic_DNA"/>
</dbReference>
<evidence type="ECO:0000313" key="1">
    <source>
        <dbReference type="EMBL" id="HEN28849.1"/>
    </source>
</evidence>
<name>A0A7C2K688_UNCW3</name>
<proteinExistence type="predicted"/>
<dbReference type="AlphaFoldDB" id="A0A7C2K688"/>
<organism evidence="1">
    <name type="scientific">candidate division WOR-3 bacterium</name>
    <dbReference type="NCBI Taxonomy" id="2052148"/>
    <lineage>
        <taxon>Bacteria</taxon>
        <taxon>Bacteria division WOR-3</taxon>
    </lineage>
</organism>
<sequence length="42" mass="4266">MQGGLVAASIFGEAAMAAVRGHSGGCIISVGKIAEPEFRRYG</sequence>
<reference evidence="1" key="1">
    <citation type="journal article" date="2020" name="mSystems">
        <title>Genome- and Community-Level Interaction Insights into Carbon Utilization and Element Cycling Functions of Hydrothermarchaeota in Hydrothermal Sediment.</title>
        <authorList>
            <person name="Zhou Z."/>
            <person name="Liu Y."/>
            <person name="Xu W."/>
            <person name="Pan J."/>
            <person name="Luo Z.H."/>
            <person name="Li M."/>
        </authorList>
    </citation>
    <scope>NUCLEOTIDE SEQUENCE [LARGE SCALE GENOMIC DNA]</scope>
    <source>
        <strain evidence="1">SpSt-34</strain>
    </source>
</reference>
<comment type="caution">
    <text evidence="1">The sequence shown here is derived from an EMBL/GenBank/DDBJ whole genome shotgun (WGS) entry which is preliminary data.</text>
</comment>